<organism evidence="1 3">
    <name type="scientific">Weissella cibaria</name>
    <dbReference type="NCBI Taxonomy" id="137591"/>
    <lineage>
        <taxon>Bacteria</taxon>
        <taxon>Bacillati</taxon>
        <taxon>Bacillota</taxon>
        <taxon>Bacilli</taxon>
        <taxon>Lactobacillales</taxon>
        <taxon>Lactobacillaceae</taxon>
        <taxon>Weissella</taxon>
    </lineage>
</organism>
<sequence>MIKNQFDLQAALKTLHTNDWLNPVAPVSEYADEIKAVADFNLMDSKYMQRNFWVAQFAHLLTRQFELGPRAISRVLKLNSHKVVVRATAAYPTCEYASLREVQDNLTMYCEKAGVI</sequence>
<name>A0A1X4JM48_9LACO</name>
<comment type="caution">
    <text evidence="1">The sequence shown here is derived from an EMBL/GenBank/DDBJ whole genome shotgun (WGS) entry which is preliminary data.</text>
</comment>
<proteinExistence type="predicted"/>
<dbReference type="Proteomes" id="UP000320012">
    <property type="component" value="Unassembled WGS sequence"/>
</dbReference>
<protein>
    <submittedName>
        <fullName evidence="1">Uncharacterized protein</fullName>
    </submittedName>
</protein>
<evidence type="ECO:0000313" key="3">
    <source>
        <dbReference type="Proteomes" id="UP000193588"/>
    </source>
</evidence>
<dbReference type="AlphaFoldDB" id="A0A1X4JM48"/>
<evidence type="ECO:0000313" key="2">
    <source>
        <dbReference type="EMBL" id="TVV27507.1"/>
    </source>
</evidence>
<reference evidence="1 3" key="1">
    <citation type="submission" date="2017-04" db="EMBL/GenBank/DDBJ databases">
        <title>The genome sequence of Weissella cibaria isolated from wild Drosophila.</title>
        <authorList>
            <person name="Ricks N.J."/>
            <person name="Carroll C."/>
            <person name="Walters A."/>
            <person name="Newell P.D."/>
            <person name="Chaston J.M."/>
        </authorList>
    </citation>
    <scope>NUCLEOTIDE SEQUENCE [LARGE SCALE GENOMIC DNA]</scope>
    <source>
        <strain evidence="1 3">DmW_103</strain>
    </source>
</reference>
<accession>A0A1X4JM48</accession>
<evidence type="ECO:0000313" key="4">
    <source>
        <dbReference type="Proteomes" id="UP000320012"/>
    </source>
</evidence>
<evidence type="ECO:0000313" key="1">
    <source>
        <dbReference type="EMBL" id="OSP89685.1"/>
    </source>
</evidence>
<dbReference type="Proteomes" id="UP000193588">
    <property type="component" value="Unassembled WGS sequence"/>
</dbReference>
<dbReference type="EMBL" id="NDXJ01000005">
    <property type="protein sequence ID" value="OSP89685.1"/>
    <property type="molecule type" value="Genomic_DNA"/>
</dbReference>
<reference evidence="2 4" key="2">
    <citation type="submission" date="2019-07" db="EMBL/GenBank/DDBJ databases">
        <title>Genome sequence of Weissella cibaria GK1.</title>
        <authorList>
            <person name="Choi H.-J."/>
        </authorList>
    </citation>
    <scope>NUCLEOTIDE SEQUENCE [LARGE SCALE GENOMIC DNA]</scope>
    <source>
        <strain evidence="2 4">GK1</strain>
    </source>
</reference>
<dbReference type="EMBL" id="VNHC01000002">
    <property type="protein sequence ID" value="TVV27507.1"/>
    <property type="molecule type" value="Genomic_DNA"/>
</dbReference>
<gene>
    <name evidence="1" type="ORF">B9D04_03955</name>
    <name evidence="2" type="ORF">FO435_06230</name>
</gene>